<evidence type="ECO:0000313" key="1">
    <source>
        <dbReference type="EMBL" id="CAH1421321.1"/>
    </source>
</evidence>
<comment type="caution">
    <text evidence="1">The sequence shown here is derived from an EMBL/GenBank/DDBJ whole genome shotgun (WGS) entry which is preliminary data.</text>
</comment>
<accession>A0AAU9M761</accession>
<dbReference type="Proteomes" id="UP001157418">
    <property type="component" value="Unassembled WGS sequence"/>
</dbReference>
<name>A0AAU9M761_9ASTR</name>
<dbReference type="EMBL" id="CAKMRJ010001112">
    <property type="protein sequence ID" value="CAH1421321.1"/>
    <property type="molecule type" value="Genomic_DNA"/>
</dbReference>
<sequence length="116" mass="13448">MANTNTTNFIGSTTPRRSSYFSACMSPSCVPVDEQYTRIKSTRSENHHHHHHQRRKLKKLMNKVVEESKKSIYGSSKPLVFHYDAVSYSQNFDEGNHGDDFYMYRLRIAQVLGECS</sequence>
<organism evidence="1 2">
    <name type="scientific">Lactuca virosa</name>
    <dbReference type="NCBI Taxonomy" id="75947"/>
    <lineage>
        <taxon>Eukaryota</taxon>
        <taxon>Viridiplantae</taxon>
        <taxon>Streptophyta</taxon>
        <taxon>Embryophyta</taxon>
        <taxon>Tracheophyta</taxon>
        <taxon>Spermatophyta</taxon>
        <taxon>Magnoliopsida</taxon>
        <taxon>eudicotyledons</taxon>
        <taxon>Gunneridae</taxon>
        <taxon>Pentapetalae</taxon>
        <taxon>asterids</taxon>
        <taxon>campanulids</taxon>
        <taxon>Asterales</taxon>
        <taxon>Asteraceae</taxon>
        <taxon>Cichorioideae</taxon>
        <taxon>Cichorieae</taxon>
        <taxon>Lactucinae</taxon>
        <taxon>Lactuca</taxon>
    </lineage>
</organism>
<keyword evidence="2" id="KW-1185">Reference proteome</keyword>
<evidence type="ECO:0000313" key="2">
    <source>
        <dbReference type="Proteomes" id="UP001157418"/>
    </source>
</evidence>
<reference evidence="1 2" key="1">
    <citation type="submission" date="2022-01" db="EMBL/GenBank/DDBJ databases">
        <authorList>
            <person name="Xiong W."/>
            <person name="Schranz E."/>
        </authorList>
    </citation>
    <scope>NUCLEOTIDE SEQUENCE [LARGE SCALE GENOMIC DNA]</scope>
</reference>
<dbReference type="AlphaFoldDB" id="A0AAU9M761"/>
<proteinExistence type="predicted"/>
<protein>
    <submittedName>
        <fullName evidence="1">Uncharacterized protein</fullName>
    </submittedName>
</protein>
<gene>
    <name evidence="1" type="ORF">LVIROSA_LOCUS8731</name>
</gene>